<dbReference type="InterPro" id="IPR011990">
    <property type="entry name" value="TPR-like_helical_dom_sf"/>
</dbReference>
<evidence type="ECO:0000313" key="4">
    <source>
        <dbReference type="Proteomes" id="UP000317990"/>
    </source>
</evidence>
<keyword evidence="2" id="KW-0472">Membrane</keyword>
<dbReference type="Pfam" id="PF13374">
    <property type="entry name" value="TPR_10"/>
    <property type="match status" value="1"/>
</dbReference>
<name>A0A524RQJ1_9CHRO</name>
<dbReference type="InterPro" id="IPR019734">
    <property type="entry name" value="TPR_rpt"/>
</dbReference>
<gene>
    <name evidence="3" type="ORF">ERJ67_01455</name>
</gene>
<organism evidence="3 4">
    <name type="scientific">Aphanocapsa feldmannii 277cV</name>
    <dbReference type="NCBI Taxonomy" id="2507553"/>
    <lineage>
        <taxon>Bacteria</taxon>
        <taxon>Bacillati</taxon>
        <taxon>Cyanobacteriota</taxon>
        <taxon>Cyanophyceae</taxon>
        <taxon>Oscillatoriophycideae</taxon>
        <taxon>Chroococcales</taxon>
        <taxon>Microcystaceae</taxon>
        <taxon>Aphanocapsa</taxon>
    </lineage>
</organism>
<proteinExistence type="predicted"/>
<feature type="repeat" description="TPR" evidence="1">
    <location>
        <begin position="124"/>
        <end position="157"/>
    </location>
</feature>
<reference evidence="3 4" key="1">
    <citation type="journal article" date="2019" name="mSystems">
        <title>Life at home and on the roam: Genomic adaptions reflect the dual lifestyle of an intracellular, facultative symbiont.</title>
        <authorList>
            <person name="Burgsdorf I."/>
        </authorList>
    </citation>
    <scope>NUCLEOTIDE SEQUENCE [LARGE SCALE GENOMIC DNA]</scope>
    <source>
        <strain evidence="3">277cV</strain>
    </source>
</reference>
<evidence type="ECO:0000256" key="2">
    <source>
        <dbReference type="SAM" id="Phobius"/>
    </source>
</evidence>
<comment type="caution">
    <text evidence="3">The sequence shown here is derived from an EMBL/GenBank/DDBJ whole genome shotgun (WGS) entry which is preliminary data.</text>
</comment>
<evidence type="ECO:0000256" key="1">
    <source>
        <dbReference type="PROSITE-ProRule" id="PRU00339"/>
    </source>
</evidence>
<protein>
    <submittedName>
        <fullName evidence="3">Tetratricopeptide repeat protein</fullName>
    </submittedName>
</protein>
<dbReference type="SMART" id="SM00028">
    <property type="entry name" value="TPR"/>
    <property type="match status" value="3"/>
</dbReference>
<dbReference type="EMBL" id="SRMO01000028">
    <property type="protein sequence ID" value="TGG94801.1"/>
    <property type="molecule type" value="Genomic_DNA"/>
</dbReference>
<dbReference type="Gene3D" id="1.25.40.10">
    <property type="entry name" value="Tetratricopeptide repeat domain"/>
    <property type="match status" value="1"/>
</dbReference>
<keyword evidence="2" id="KW-0812">Transmembrane</keyword>
<dbReference type="SUPFAM" id="SSF48452">
    <property type="entry name" value="TPR-like"/>
    <property type="match status" value="1"/>
</dbReference>
<keyword evidence="2" id="KW-1133">Transmembrane helix</keyword>
<feature type="transmembrane region" description="Helical" evidence="2">
    <location>
        <begin position="6"/>
        <end position="31"/>
    </location>
</feature>
<accession>A0A524RQJ1</accession>
<evidence type="ECO:0000313" key="3">
    <source>
        <dbReference type="EMBL" id="TGG94801.1"/>
    </source>
</evidence>
<dbReference type="AlphaFoldDB" id="A0A524RQJ1"/>
<dbReference type="Proteomes" id="UP000317990">
    <property type="component" value="Unassembled WGS sequence"/>
</dbReference>
<sequence length="171" mass="18922">MELSLPSAYLVGLVGLLGVVAVFVTIQVVNVRRDEGKLSRLQQETAEDADPVKLYELGSVQLRKRLYGQAADTLRQAALLAGNEPVEGQALIHNALGFSLAAQKKFVEAETQYRQALRCKADYPVALNNLGFALERQQRRDEAADTYRRVLGLEAGNRTAKRRLRLIGQDS</sequence>
<dbReference type="PROSITE" id="PS50005">
    <property type="entry name" value="TPR"/>
    <property type="match status" value="1"/>
</dbReference>
<keyword evidence="1" id="KW-0802">TPR repeat</keyword>